<dbReference type="AlphaFoldDB" id="A0A0E9TH80"/>
<protein>
    <submittedName>
        <fullName evidence="1">Uncharacterized protein</fullName>
    </submittedName>
</protein>
<proteinExistence type="predicted"/>
<name>A0A0E9TH80_ANGAN</name>
<dbReference type="EMBL" id="GBXM01056332">
    <property type="protein sequence ID" value="JAH52245.1"/>
    <property type="molecule type" value="Transcribed_RNA"/>
</dbReference>
<sequence>MAYLASRLTGVSLDSII</sequence>
<accession>A0A0E9TH80</accession>
<reference evidence="1" key="2">
    <citation type="journal article" date="2015" name="Fish Shellfish Immunol.">
        <title>Early steps in the European eel (Anguilla anguilla)-Vibrio vulnificus interaction in the gills: Role of the RtxA13 toxin.</title>
        <authorList>
            <person name="Callol A."/>
            <person name="Pajuelo D."/>
            <person name="Ebbesson L."/>
            <person name="Teles M."/>
            <person name="MacKenzie S."/>
            <person name="Amaro C."/>
        </authorList>
    </citation>
    <scope>NUCLEOTIDE SEQUENCE</scope>
</reference>
<evidence type="ECO:0000313" key="1">
    <source>
        <dbReference type="EMBL" id="JAH52245.1"/>
    </source>
</evidence>
<reference evidence="1" key="1">
    <citation type="submission" date="2014-11" db="EMBL/GenBank/DDBJ databases">
        <authorList>
            <person name="Amaro Gonzalez C."/>
        </authorList>
    </citation>
    <scope>NUCLEOTIDE SEQUENCE</scope>
</reference>
<organism evidence="1">
    <name type="scientific">Anguilla anguilla</name>
    <name type="common">European freshwater eel</name>
    <name type="synonym">Muraena anguilla</name>
    <dbReference type="NCBI Taxonomy" id="7936"/>
    <lineage>
        <taxon>Eukaryota</taxon>
        <taxon>Metazoa</taxon>
        <taxon>Chordata</taxon>
        <taxon>Craniata</taxon>
        <taxon>Vertebrata</taxon>
        <taxon>Euteleostomi</taxon>
        <taxon>Actinopterygii</taxon>
        <taxon>Neopterygii</taxon>
        <taxon>Teleostei</taxon>
        <taxon>Anguilliformes</taxon>
        <taxon>Anguillidae</taxon>
        <taxon>Anguilla</taxon>
    </lineage>
</organism>